<dbReference type="Proteomes" id="UP000664218">
    <property type="component" value="Unassembled WGS sequence"/>
</dbReference>
<comment type="caution">
    <text evidence="2">The sequence shown here is derived from an EMBL/GenBank/DDBJ whole genome shotgun (WGS) entry which is preliminary data.</text>
</comment>
<evidence type="ECO:0000313" key="2">
    <source>
        <dbReference type="EMBL" id="MBO1266058.1"/>
    </source>
</evidence>
<dbReference type="AlphaFoldDB" id="A0A939HCT2"/>
<feature type="domain" description="DUF7000" evidence="1">
    <location>
        <begin position="6"/>
        <end position="157"/>
    </location>
</feature>
<organism evidence="2 3">
    <name type="scientific">Proteiniclasticum aestuarii</name>
    <dbReference type="NCBI Taxonomy" id="2817862"/>
    <lineage>
        <taxon>Bacteria</taxon>
        <taxon>Bacillati</taxon>
        <taxon>Bacillota</taxon>
        <taxon>Clostridia</taxon>
        <taxon>Eubacteriales</taxon>
        <taxon>Clostridiaceae</taxon>
        <taxon>Proteiniclasticum</taxon>
    </lineage>
</organism>
<accession>A0A939HCT2</accession>
<gene>
    <name evidence="2" type="ORF">J3A84_13555</name>
</gene>
<reference evidence="2" key="1">
    <citation type="submission" date="2021-03" db="EMBL/GenBank/DDBJ databases">
        <title>Proteiniclasticum marinus sp. nov., isolated from tidal flat sediment.</title>
        <authorList>
            <person name="Namirimu T."/>
            <person name="Yang J.-A."/>
            <person name="Yang S.-H."/>
            <person name="Kim Y.-J."/>
            <person name="Kwon K.K."/>
        </authorList>
    </citation>
    <scope>NUCLEOTIDE SEQUENCE</scope>
    <source>
        <strain evidence="2">SCR006</strain>
    </source>
</reference>
<evidence type="ECO:0000313" key="3">
    <source>
        <dbReference type="Proteomes" id="UP000664218"/>
    </source>
</evidence>
<proteinExistence type="predicted"/>
<protein>
    <recommendedName>
        <fullName evidence="1">DUF7000 domain-containing protein</fullName>
    </recommendedName>
</protein>
<name>A0A939HCT2_9CLOT</name>
<evidence type="ECO:0000259" key="1">
    <source>
        <dbReference type="Pfam" id="PF22526"/>
    </source>
</evidence>
<dbReference type="InterPro" id="IPR054269">
    <property type="entry name" value="DUF7000"/>
</dbReference>
<dbReference type="RefSeq" id="WP_207600580.1">
    <property type="nucleotide sequence ID" value="NZ_JAFNJU010000011.1"/>
</dbReference>
<sequence>MVTIEDVMKEYQKQLQKGWIQKAYGEIMGFMNGLKTHLKRTYPEDQIGGLYQGYMDMTYFSFTPRELKERNLRIAVVYLHKENLFEAWLTGVNRSAALKTLEKLKELESYGYEMFEPMNGVDYIIRTVLSKTPDFEEKKKLMDEIERKCLLFRQEMIVLMDQLSSENRSGKR</sequence>
<dbReference type="EMBL" id="JAFNJU010000011">
    <property type="protein sequence ID" value="MBO1266058.1"/>
    <property type="molecule type" value="Genomic_DNA"/>
</dbReference>
<dbReference type="Pfam" id="PF22526">
    <property type="entry name" value="DUF7000"/>
    <property type="match status" value="1"/>
</dbReference>
<keyword evidence="3" id="KW-1185">Reference proteome</keyword>